<dbReference type="EC" id="4.1.2.25" evidence="6"/>
<dbReference type="InterPro" id="IPR043133">
    <property type="entry name" value="GTP-CH-I_C/QueF"/>
</dbReference>
<name>A0A537J767_9BACT</name>
<evidence type="ECO:0000256" key="3">
    <source>
        <dbReference type="ARBA" id="ARBA00005708"/>
    </source>
</evidence>
<evidence type="ECO:0000256" key="1">
    <source>
        <dbReference type="ARBA" id="ARBA00001353"/>
    </source>
</evidence>
<keyword evidence="4 6" id="KW-0289">Folate biosynthesis</keyword>
<evidence type="ECO:0000256" key="6">
    <source>
        <dbReference type="RuleBase" id="RU362079"/>
    </source>
</evidence>
<dbReference type="NCBIfam" id="TIGR00526">
    <property type="entry name" value="folB_dom"/>
    <property type="match status" value="1"/>
</dbReference>
<keyword evidence="5 6" id="KW-0456">Lyase</keyword>
<dbReference type="PANTHER" id="PTHR42844">
    <property type="entry name" value="DIHYDRONEOPTERIN ALDOLASE 1-RELATED"/>
    <property type="match status" value="1"/>
</dbReference>
<comment type="similarity">
    <text evidence="3 6">Belongs to the DHNA family.</text>
</comment>
<evidence type="ECO:0000259" key="7">
    <source>
        <dbReference type="SMART" id="SM00905"/>
    </source>
</evidence>
<organism evidence="8 9">
    <name type="scientific">Candidatus Segetimicrobium genomatis</name>
    <dbReference type="NCBI Taxonomy" id="2569760"/>
    <lineage>
        <taxon>Bacteria</taxon>
        <taxon>Bacillati</taxon>
        <taxon>Candidatus Sysuimicrobiota</taxon>
        <taxon>Candidatus Sysuimicrobiia</taxon>
        <taxon>Candidatus Sysuimicrobiales</taxon>
        <taxon>Candidatus Segetimicrobiaceae</taxon>
        <taxon>Candidatus Segetimicrobium</taxon>
    </lineage>
</organism>
<gene>
    <name evidence="8" type="primary">folB</name>
    <name evidence="8" type="ORF">E6H03_10370</name>
</gene>
<dbReference type="AlphaFoldDB" id="A0A537J767"/>
<dbReference type="InterPro" id="IPR006156">
    <property type="entry name" value="Dihydroneopterin_aldolase"/>
</dbReference>
<comment type="function">
    <text evidence="6">Catalyzes the conversion of 7,8-dihydroneopterin to 6-hydroxymethyl-7,8-dihydropterin.</text>
</comment>
<evidence type="ECO:0000313" key="9">
    <source>
        <dbReference type="Proteomes" id="UP000318093"/>
    </source>
</evidence>
<dbReference type="EMBL" id="VBAN01000331">
    <property type="protein sequence ID" value="TMI79389.1"/>
    <property type="molecule type" value="Genomic_DNA"/>
</dbReference>
<dbReference type="GO" id="GO:0046654">
    <property type="term" value="P:tetrahydrofolate biosynthetic process"/>
    <property type="evidence" value="ECO:0007669"/>
    <property type="project" value="UniProtKB-UniRule"/>
</dbReference>
<feature type="domain" description="Dihydroneopterin aldolase/epimerase" evidence="7">
    <location>
        <begin position="5"/>
        <end position="117"/>
    </location>
</feature>
<dbReference type="GO" id="GO:0005737">
    <property type="term" value="C:cytoplasm"/>
    <property type="evidence" value="ECO:0007669"/>
    <property type="project" value="TreeGrafter"/>
</dbReference>
<dbReference type="Proteomes" id="UP000318093">
    <property type="component" value="Unassembled WGS sequence"/>
</dbReference>
<dbReference type="Gene3D" id="3.30.1130.10">
    <property type="match status" value="1"/>
</dbReference>
<dbReference type="GO" id="GO:0004150">
    <property type="term" value="F:dihydroneopterin aldolase activity"/>
    <property type="evidence" value="ECO:0007669"/>
    <property type="project" value="UniProtKB-UniRule"/>
</dbReference>
<evidence type="ECO:0000256" key="4">
    <source>
        <dbReference type="ARBA" id="ARBA00022909"/>
    </source>
</evidence>
<comment type="pathway">
    <text evidence="2 6">Cofactor biosynthesis; tetrahydrofolate biosynthesis; 2-amino-4-hydroxy-6-hydroxymethyl-7,8-dihydropteridine diphosphate from 7,8-dihydroneopterin triphosphate: step 3/4.</text>
</comment>
<proteinExistence type="inferred from homology"/>
<dbReference type="SMART" id="SM00905">
    <property type="entry name" value="FolB"/>
    <property type="match status" value="1"/>
</dbReference>
<comment type="catalytic activity">
    <reaction evidence="1 6">
        <text>7,8-dihydroneopterin = 6-hydroxymethyl-7,8-dihydropterin + glycolaldehyde</text>
        <dbReference type="Rhea" id="RHEA:10540"/>
        <dbReference type="ChEBI" id="CHEBI:17001"/>
        <dbReference type="ChEBI" id="CHEBI:17071"/>
        <dbReference type="ChEBI" id="CHEBI:44841"/>
        <dbReference type="EC" id="4.1.2.25"/>
    </reaction>
</comment>
<comment type="caution">
    <text evidence="8">The sequence shown here is derived from an EMBL/GenBank/DDBJ whole genome shotgun (WGS) entry which is preliminary data.</text>
</comment>
<evidence type="ECO:0000256" key="5">
    <source>
        <dbReference type="ARBA" id="ARBA00023239"/>
    </source>
</evidence>
<dbReference type="SUPFAM" id="SSF55620">
    <property type="entry name" value="Tetrahydrobiopterin biosynthesis enzymes-like"/>
    <property type="match status" value="1"/>
</dbReference>
<dbReference type="NCBIfam" id="TIGR00525">
    <property type="entry name" value="folB"/>
    <property type="match status" value="1"/>
</dbReference>
<dbReference type="InterPro" id="IPR006157">
    <property type="entry name" value="FolB_dom"/>
</dbReference>
<dbReference type="GO" id="GO:0046656">
    <property type="term" value="P:folic acid biosynthetic process"/>
    <property type="evidence" value="ECO:0007669"/>
    <property type="project" value="UniProtKB-UniRule"/>
</dbReference>
<dbReference type="UniPathway" id="UPA00077">
    <property type="reaction ID" value="UER00154"/>
</dbReference>
<sequence length="121" mass="13458">MTDRIVLSEMAFYAYHGVNPDEQAAGQVFLVDVAVEANLHRAGHTDEIGDTLDYRDLYARVREAMTGGRYRLLEAVAEAVAHRLLEVERVEAVTVSVRKPHVKLGGPLAYAAAEVTRRKRP</sequence>
<dbReference type="PANTHER" id="PTHR42844:SF1">
    <property type="entry name" value="DIHYDRONEOPTERIN ALDOLASE 1-RELATED"/>
    <property type="match status" value="1"/>
</dbReference>
<protein>
    <recommendedName>
        <fullName evidence="6">7,8-dihydroneopterin aldolase</fullName>
        <ecNumber evidence="6">4.1.2.25</ecNumber>
    </recommendedName>
</protein>
<reference evidence="8 9" key="1">
    <citation type="journal article" date="2019" name="Nat. Microbiol.">
        <title>Mediterranean grassland soil C-N compound turnover is dependent on rainfall and depth, and is mediated by genomically divergent microorganisms.</title>
        <authorList>
            <person name="Diamond S."/>
            <person name="Andeer P.F."/>
            <person name="Li Z."/>
            <person name="Crits-Christoph A."/>
            <person name="Burstein D."/>
            <person name="Anantharaman K."/>
            <person name="Lane K.R."/>
            <person name="Thomas B.C."/>
            <person name="Pan C."/>
            <person name="Northen T.R."/>
            <person name="Banfield J.F."/>
        </authorList>
    </citation>
    <scope>NUCLEOTIDE SEQUENCE [LARGE SCALE GENOMIC DNA]</scope>
    <source>
        <strain evidence="8">NP_6</strain>
    </source>
</reference>
<evidence type="ECO:0000313" key="8">
    <source>
        <dbReference type="EMBL" id="TMI79389.1"/>
    </source>
</evidence>
<accession>A0A537J767</accession>
<evidence type="ECO:0000256" key="2">
    <source>
        <dbReference type="ARBA" id="ARBA00005013"/>
    </source>
</evidence>
<dbReference type="Pfam" id="PF02152">
    <property type="entry name" value="FolB"/>
    <property type="match status" value="1"/>
</dbReference>